<evidence type="ECO:0000256" key="8">
    <source>
        <dbReference type="ARBA" id="ARBA00022989"/>
    </source>
</evidence>
<comment type="subcellular location">
    <subcellularLocation>
        <location evidence="1">Membrane</location>
        <topology evidence="1">Single-pass type II membrane protein</topology>
    </subcellularLocation>
</comment>
<dbReference type="InterPro" id="IPR029044">
    <property type="entry name" value="Nucleotide-diphossugar_trans"/>
</dbReference>
<evidence type="ECO:0000256" key="3">
    <source>
        <dbReference type="ARBA" id="ARBA00022676"/>
    </source>
</evidence>
<evidence type="ECO:0000256" key="1">
    <source>
        <dbReference type="ARBA" id="ARBA00004606"/>
    </source>
</evidence>
<keyword evidence="7" id="KW-0735">Signal-anchor</keyword>
<dbReference type="AlphaFoldDB" id="A0A6C0IAZ8"/>
<dbReference type="Pfam" id="PF02434">
    <property type="entry name" value="Fringe"/>
    <property type="match status" value="1"/>
</dbReference>
<proteinExistence type="predicted"/>
<evidence type="ECO:0000256" key="5">
    <source>
        <dbReference type="ARBA" id="ARBA00022692"/>
    </source>
</evidence>
<dbReference type="InterPro" id="IPR026050">
    <property type="entry name" value="C1GALT1/C1GALT1_chp1"/>
</dbReference>
<evidence type="ECO:0000259" key="10">
    <source>
        <dbReference type="Pfam" id="PF02434"/>
    </source>
</evidence>
<accession>A0A6C0IAZ8</accession>
<name>A0A6C0IAZ8_9ZZZZ</name>
<dbReference type="PANTHER" id="PTHR23033">
    <property type="entry name" value="BETA1,3-GALACTOSYLTRANSFERASE"/>
    <property type="match status" value="1"/>
</dbReference>
<keyword evidence="6" id="KW-0547">Nucleotide-binding</keyword>
<keyword evidence="3" id="KW-0328">Glycosyltransferase</keyword>
<keyword evidence="8" id="KW-1133">Transmembrane helix</keyword>
<feature type="domain" description="Fringe-like glycosyltransferase" evidence="10">
    <location>
        <begin position="165"/>
        <end position="298"/>
    </location>
</feature>
<protein>
    <recommendedName>
        <fullName evidence="10">Fringe-like glycosyltransferase domain-containing protein</fullName>
    </recommendedName>
</protein>
<evidence type="ECO:0000256" key="4">
    <source>
        <dbReference type="ARBA" id="ARBA00022679"/>
    </source>
</evidence>
<dbReference type="EMBL" id="MN740153">
    <property type="protein sequence ID" value="QHT90208.1"/>
    <property type="molecule type" value="Genomic_DNA"/>
</dbReference>
<keyword evidence="4" id="KW-0808">Transferase</keyword>
<comment type="pathway">
    <text evidence="2">Protein modification; protein glycosylation.</text>
</comment>
<dbReference type="GO" id="GO:0016020">
    <property type="term" value="C:membrane"/>
    <property type="evidence" value="ECO:0007669"/>
    <property type="project" value="UniProtKB-SubCell"/>
</dbReference>
<evidence type="ECO:0000256" key="2">
    <source>
        <dbReference type="ARBA" id="ARBA00004922"/>
    </source>
</evidence>
<evidence type="ECO:0000313" key="11">
    <source>
        <dbReference type="EMBL" id="QHT90208.1"/>
    </source>
</evidence>
<organism evidence="11">
    <name type="scientific">viral metagenome</name>
    <dbReference type="NCBI Taxonomy" id="1070528"/>
    <lineage>
        <taxon>unclassified sequences</taxon>
        <taxon>metagenomes</taxon>
        <taxon>organismal metagenomes</taxon>
    </lineage>
</organism>
<evidence type="ECO:0000256" key="7">
    <source>
        <dbReference type="ARBA" id="ARBA00022968"/>
    </source>
</evidence>
<dbReference type="GO" id="GO:0016757">
    <property type="term" value="F:glycosyltransferase activity"/>
    <property type="evidence" value="ECO:0007669"/>
    <property type="project" value="UniProtKB-KW"/>
</dbReference>
<dbReference type="Gene3D" id="3.90.550.50">
    <property type="match status" value="1"/>
</dbReference>
<dbReference type="InterPro" id="IPR003378">
    <property type="entry name" value="Fringe-like_glycosylTrfase"/>
</dbReference>
<dbReference type="GO" id="GO:0000166">
    <property type="term" value="F:nucleotide binding"/>
    <property type="evidence" value="ECO:0007669"/>
    <property type="project" value="UniProtKB-KW"/>
</dbReference>
<evidence type="ECO:0000256" key="9">
    <source>
        <dbReference type="ARBA" id="ARBA00023136"/>
    </source>
</evidence>
<reference evidence="11" key="1">
    <citation type="journal article" date="2020" name="Nature">
        <title>Giant virus diversity and host interactions through global metagenomics.</title>
        <authorList>
            <person name="Schulz F."/>
            <person name="Roux S."/>
            <person name="Paez-Espino D."/>
            <person name="Jungbluth S."/>
            <person name="Walsh D.A."/>
            <person name="Denef V.J."/>
            <person name="McMahon K.D."/>
            <person name="Konstantinidis K.T."/>
            <person name="Eloe-Fadrosh E.A."/>
            <person name="Kyrpides N.C."/>
            <person name="Woyke T."/>
        </authorList>
    </citation>
    <scope>NUCLEOTIDE SEQUENCE</scope>
    <source>
        <strain evidence="11">GVMAG-M-3300023184-68</strain>
    </source>
</reference>
<evidence type="ECO:0000256" key="6">
    <source>
        <dbReference type="ARBA" id="ARBA00022741"/>
    </source>
</evidence>
<dbReference type="SUPFAM" id="SSF53448">
    <property type="entry name" value="Nucleotide-diphospho-sugar transferases"/>
    <property type="match status" value="1"/>
</dbReference>
<keyword evidence="9" id="KW-0472">Membrane</keyword>
<sequence length="370" mass="42646">MLFTTKKHKILGIVHLYCVNGMIPQTLQVCVPIKLPSELVVKRPEAPCQTLPVCVPIKLPSELVVKIAICVFGCITIPKYCLQLLKIQETWAKRAEEIHNIPVYYFVGEEQITGLDHPEVFQFPSRIIYLPGIKNDYLSASYKQNLGIKYILDNNPDIDFVFVCGTDTYLNIDSLIHFLSFMNPQEKLYIGGHYDNFDNTPSQFDKYISNIYDVSATNSSGLSNETTFKPLDSHVLRFFLGGAGFVLSRGMMDSLYPFLETMTDVWLSNCNQTNTKQFDPACDVCLSFYIHCLGGKFIQYFHRFYECNHIGIINISKLFGYNRIYHCCHDHIHCSNIISCHNMSLDDFDNFTTILRENDWFKTYRTALRF</sequence>
<keyword evidence="5" id="KW-0812">Transmembrane</keyword>